<comment type="similarity">
    <text evidence="7">Belongs to the binding-protein-dependent transport system permease family.</text>
</comment>
<dbReference type="PANTHER" id="PTHR43744:SF12">
    <property type="entry name" value="ABC TRANSPORTER PERMEASE PROTEIN MG189-RELATED"/>
    <property type="match status" value="1"/>
</dbReference>
<keyword evidence="9" id="KW-0762">Sugar transport</keyword>
<accession>A0A5S5BST0</accession>
<evidence type="ECO:0000256" key="7">
    <source>
        <dbReference type="RuleBase" id="RU363032"/>
    </source>
</evidence>
<dbReference type="Pfam" id="PF00528">
    <property type="entry name" value="BPD_transp_1"/>
    <property type="match status" value="1"/>
</dbReference>
<evidence type="ECO:0000256" key="2">
    <source>
        <dbReference type="ARBA" id="ARBA00022448"/>
    </source>
</evidence>
<evidence type="ECO:0000313" key="10">
    <source>
        <dbReference type="Proteomes" id="UP000323257"/>
    </source>
</evidence>
<feature type="transmembrane region" description="Helical" evidence="7">
    <location>
        <begin position="72"/>
        <end position="96"/>
    </location>
</feature>
<dbReference type="AlphaFoldDB" id="A0A5S5BST0"/>
<keyword evidence="2 7" id="KW-0813">Transport</keyword>
<dbReference type="InterPro" id="IPR035906">
    <property type="entry name" value="MetI-like_sf"/>
</dbReference>
<evidence type="ECO:0000313" key="9">
    <source>
        <dbReference type="EMBL" id="TYP70067.1"/>
    </source>
</evidence>
<keyword evidence="10" id="KW-1185">Reference proteome</keyword>
<sequence length="272" mass="30112">MTRLYRLLLHIVLAAGALLMALPFLWMVLTSLKTFAESMQAPPTLIPASWQFGNYAKVFEETDFLRYFGNTLLLTVVKTAGQLLFCSMAAFAFATMRFPGKNALFLLLLSVMMLPHQISLIPTFLLVKELHWLDTYYALTVPGLASAFGIFLLRQFFLSIPAELGEAARVDGASFPRIYARVYLPLSAPGLLSLSIFVVMAAWNDFLNPLVMTSSDEMRTLSLAVASFVGEFSTDYPLMMAAACMAVLPLIVLFAALQRYFIQGIALTGMKS</sequence>
<evidence type="ECO:0000256" key="6">
    <source>
        <dbReference type="ARBA" id="ARBA00023136"/>
    </source>
</evidence>
<dbReference type="GO" id="GO:0005886">
    <property type="term" value="C:plasma membrane"/>
    <property type="evidence" value="ECO:0007669"/>
    <property type="project" value="UniProtKB-SubCell"/>
</dbReference>
<evidence type="ECO:0000259" key="8">
    <source>
        <dbReference type="PROSITE" id="PS50928"/>
    </source>
</evidence>
<comment type="subcellular location">
    <subcellularLocation>
        <location evidence="1 7">Cell membrane</location>
        <topology evidence="1 7">Multi-pass membrane protein</topology>
    </subcellularLocation>
</comment>
<feature type="transmembrane region" description="Helical" evidence="7">
    <location>
        <begin position="103"/>
        <end position="124"/>
    </location>
</feature>
<keyword evidence="5 7" id="KW-1133">Transmembrane helix</keyword>
<dbReference type="SUPFAM" id="SSF161098">
    <property type="entry name" value="MetI-like"/>
    <property type="match status" value="1"/>
</dbReference>
<evidence type="ECO:0000256" key="1">
    <source>
        <dbReference type="ARBA" id="ARBA00004651"/>
    </source>
</evidence>
<dbReference type="Proteomes" id="UP000323257">
    <property type="component" value="Unassembled WGS sequence"/>
</dbReference>
<proteinExistence type="inferred from homology"/>
<dbReference type="RefSeq" id="WP_148932429.1">
    <property type="nucleotide sequence ID" value="NZ_VNHS01000012.1"/>
</dbReference>
<evidence type="ECO:0000256" key="5">
    <source>
        <dbReference type="ARBA" id="ARBA00022989"/>
    </source>
</evidence>
<dbReference type="GO" id="GO:0055085">
    <property type="term" value="P:transmembrane transport"/>
    <property type="evidence" value="ECO:0007669"/>
    <property type="project" value="InterPro"/>
</dbReference>
<keyword evidence="6 7" id="KW-0472">Membrane</keyword>
<feature type="transmembrane region" description="Helical" evidence="7">
    <location>
        <begin position="238"/>
        <end position="262"/>
    </location>
</feature>
<comment type="caution">
    <text evidence="9">The sequence shown here is derived from an EMBL/GenBank/DDBJ whole genome shotgun (WGS) entry which is preliminary data.</text>
</comment>
<dbReference type="OrthoDB" id="9771544at2"/>
<gene>
    <name evidence="9" type="ORF">BCM02_11245</name>
</gene>
<dbReference type="PROSITE" id="PS50928">
    <property type="entry name" value="ABC_TM1"/>
    <property type="match status" value="1"/>
</dbReference>
<feature type="transmembrane region" description="Helical" evidence="7">
    <location>
        <begin position="136"/>
        <end position="157"/>
    </location>
</feature>
<organism evidence="9 10">
    <name type="scientific">Paenibacillus methanolicus</name>
    <dbReference type="NCBI Taxonomy" id="582686"/>
    <lineage>
        <taxon>Bacteria</taxon>
        <taxon>Bacillati</taxon>
        <taxon>Bacillota</taxon>
        <taxon>Bacilli</taxon>
        <taxon>Bacillales</taxon>
        <taxon>Paenibacillaceae</taxon>
        <taxon>Paenibacillus</taxon>
    </lineage>
</organism>
<reference evidence="9 10" key="1">
    <citation type="submission" date="2019-07" db="EMBL/GenBank/DDBJ databases">
        <title>Genomic Encyclopedia of Type Strains, Phase III (KMG-III): the genomes of soil and plant-associated and newly described type strains.</title>
        <authorList>
            <person name="Whitman W."/>
        </authorList>
    </citation>
    <scope>NUCLEOTIDE SEQUENCE [LARGE SCALE GENOMIC DNA]</scope>
    <source>
        <strain evidence="9 10">BL24</strain>
    </source>
</reference>
<protein>
    <submittedName>
        <fullName evidence="9">Multiple sugar transport system permease protein</fullName>
    </submittedName>
</protein>
<feature type="domain" description="ABC transmembrane type-1" evidence="8">
    <location>
        <begin position="68"/>
        <end position="257"/>
    </location>
</feature>
<dbReference type="Gene3D" id="1.10.3720.10">
    <property type="entry name" value="MetI-like"/>
    <property type="match status" value="1"/>
</dbReference>
<keyword evidence="3" id="KW-1003">Cell membrane</keyword>
<dbReference type="InterPro" id="IPR000515">
    <property type="entry name" value="MetI-like"/>
</dbReference>
<evidence type="ECO:0000256" key="4">
    <source>
        <dbReference type="ARBA" id="ARBA00022692"/>
    </source>
</evidence>
<evidence type="ECO:0000256" key="3">
    <source>
        <dbReference type="ARBA" id="ARBA00022475"/>
    </source>
</evidence>
<dbReference type="PANTHER" id="PTHR43744">
    <property type="entry name" value="ABC TRANSPORTER PERMEASE PROTEIN MG189-RELATED-RELATED"/>
    <property type="match status" value="1"/>
</dbReference>
<dbReference type="CDD" id="cd06261">
    <property type="entry name" value="TM_PBP2"/>
    <property type="match status" value="1"/>
</dbReference>
<name>A0A5S5BST0_9BACL</name>
<dbReference type="EMBL" id="VNHS01000012">
    <property type="protein sequence ID" value="TYP70067.1"/>
    <property type="molecule type" value="Genomic_DNA"/>
</dbReference>
<feature type="transmembrane region" description="Helical" evidence="7">
    <location>
        <begin position="178"/>
        <end position="203"/>
    </location>
</feature>
<feature type="transmembrane region" description="Helical" evidence="7">
    <location>
        <begin position="7"/>
        <end position="29"/>
    </location>
</feature>
<keyword evidence="4 7" id="KW-0812">Transmembrane</keyword>